<gene>
    <name evidence="6" type="ORF">X975_20064</name>
</gene>
<dbReference type="Pfam" id="PF02709">
    <property type="entry name" value="Glyco_transf_7C"/>
    <property type="match status" value="1"/>
</dbReference>
<dbReference type="FunFam" id="3.90.550.10:FF:000195">
    <property type="entry name" value="Polypeptide N-acetylgalactosaminyltransferase like 6"/>
    <property type="match status" value="1"/>
</dbReference>
<dbReference type="EMBL" id="KK119385">
    <property type="protein sequence ID" value="KFM75565.1"/>
    <property type="molecule type" value="Genomic_DNA"/>
</dbReference>
<reference evidence="6 7" key="1">
    <citation type="submission" date="2013-11" db="EMBL/GenBank/DDBJ databases">
        <title>Genome sequencing of Stegodyphus mimosarum.</title>
        <authorList>
            <person name="Bechsgaard J."/>
        </authorList>
    </citation>
    <scope>NUCLEOTIDE SEQUENCE [LARGE SCALE GENOMIC DNA]</scope>
</reference>
<dbReference type="GO" id="GO:0004653">
    <property type="term" value="F:polypeptide N-acetylgalactosaminyltransferase activity"/>
    <property type="evidence" value="ECO:0007669"/>
    <property type="project" value="TreeGrafter"/>
</dbReference>
<dbReference type="PROSITE" id="PS50231">
    <property type="entry name" value="RICIN_B_LECTIN"/>
    <property type="match status" value="1"/>
</dbReference>
<dbReference type="STRING" id="407821.A0A087UDX6"/>
<keyword evidence="1 6" id="KW-0808">Transferase</keyword>
<dbReference type="Gene3D" id="2.80.10.50">
    <property type="match status" value="1"/>
</dbReference>
<dbReference type="AlphaFoldDB" id="A0A087UDX6"/>
<dbReference type="InterPro" id="IPR000772">
    <property type="entry name" value="Ricin_B_lectin"/>
</dbReference>
<accession>A0A087UDX6</accession>
<protein>
    <submittedName>
        <fullName evidence="6">Polypeptide N-acetylgalactosaminyltransferase 1</fullName>
    </submittedName>
</protein>
<dbReference type="SUPFAM" id="SSF50370">
    <property type="entry name" value="Ricin B-like lectins"/>
    <property type="match status" value="1"/>
</dbReference>
<dbReference type="PANTHER" id="PTHR11675">
    <property type="entry name" value="N-ACETYLGALACTOSAMINYLTRANSFERASE"/>
    <property type="match status" value="1"/>
</dbReference>
<evidence type="ECO:0000259" key="5">
    <source>
        <dbReference type="Pfam" id="PF02709"/>
    </source>
</evidence>
<evidence type="ECO:0000313" key="7">
    <source>
        <dbReference type="Proteomes" id="UP000054359"/>
    </source>
</evidence>
<feature type="domain" description="Ricin B lectin" evidence="4">
    <location>
        <begin position="141"/>
        <end position="223"/>
    </location>
</feature>
<dbReference type="SUPFAM" id="SSF53448">
    <property type="entry name" value="Nucleotide-diphospho-sugar transferases"/>
    <property type="match status" value="1"/>
</dbReference>
<organism evidence="6 7">
    <name type="scientific">Stegodyphus mimosarum</name>
    <name type="common">African social velvet spider</name>
    <dbReference type="NCBI Taxonomy" id="407821"/>
    <lineage>
        <taxon>Eukaryota</taxon>
        <taxon>Metazoa</taxon>
        <taxon>Ecdysozoa</taxon>
        <taxon>Arthropoda</taxon>
        <taxon>Chelicerata</taxon>
        <taxon>Arachnida</taxon>
        <taxon>Araneae</taxon>
        <taxon>Araneomorphae</taxon>
        <taxon>Entelegynae</taxon>
        <taxon>Eresoidea</taxon>
        <taxon>Eresidae</taxon>
        <taxon>Stegodyphus</taxon>
    </lineage>
</organism>
<keyword evidence="3" id="KW-1015">Disulfide bond</keyword>
<keyword evidence="7" id="KW-1185">Reference proteome</keyword>
<dbReference type="InterPro" id="IPR035992">
    <property type="entry name" value="Ricin_B-like_lectins"/>
</dbReference>
<feature type="non-terminal residue" evidence="6">
    <location>
        <position position="223"/>
    </location>
</feature>
<feature type="domain" description="Galactosyltransferase C-terminal" evidence="5">
    <location>
        <begin position="2"/>
        <end position="60"/>
    </location>
</feature>
<evidence type="ECO:0000256" key="3">
    <source>
        <dbReference type="ARBA" id="ARBA00023157"/>
    </source>
</evidence>
<dbReference type="OMA" id="RRESTCV"/>
<dbReference type="GO" id="GO:0030246">
    <property type="term" value="F:carbohydrate binding"/>
    <property type="evidence" value="ECO:0007669"/>
    <property type="project" value="UniProtKB-KW"/>
</dbReference>
<dbReference type="OrthoDB" id="6414077at2759"/>
<dbReference type="Pfam" id="PF00652">
    <property type="entry name" value="Ricin_B_lectin"/>
    <property type="match status" value="1"/>
</dbReference>
<evidence type="ECO:0000256" key="1">
    <source>
        <dbReference type="ARBA" id="ARBA00022679"/>
    </source>
</evidence>
<dbReference type="Gene3D" id="3.90.550.10">
    <property type="entry name" value="Spore Coat Polysaccharide Biosynthesis Protein SpsA, Chain A"/>
    <property type="match status" value="1"/>
</dbReference>
<name>A0A087UDX6_STEMI</name>
<dbReference type="InterPro" id="IPR027791">
    <property type="entry name" value="Galactosyl_T_C"/>
</dbReference>
<dbReference type="GO" id="GO:0006493">
    <property type="term" value="P:protein O-linked glycosylation"/>
    <property type="evidence" value="ECO:0007669"/>
    <property type="project" value="TreeGrafter"/>
</dbReference>
<dbReference type="PANTHER" id="PTHR11675:SF43">
    <property type="entry name" value="POLYPEPTIDE N-ACETYLGALACTOSAMINYLTRANSFERASE 1"/>
    <property type="match status" value="1"/>
</dbReference>
<dbReference type="InterPro" id="IPR029044">
    <property type="entry name" value="Nucleotide-diphossugar_trans"/>
</dbReference>
<dbReference type="GO" id="GO:0005794">
    <property type="term" value="C:Golgi apparatus"/>
    <property type="evidence" value="ECO:0007669"/>
    <property type="project" value="TreeGrafter"/>
</dbReference>
<sequence length="223" mass="25999">MAGGLFAIDRNYFWEIGSYDSGMDIWGGENLEMSFRVWMCGGTLEIVPCSHVGHIFRSFHPYTFPGNKDTHGINTVRTVEVWMDDYKKYFYYHRPDLKNIDFGDISERMLLKKRLKCKSFKWYLEEIYPQKFIFHKDVHAYGMLKNPITGLCLDSLNRDEDKNEPIGYYQCKSHSGIVINQLISYTEAGELRKEDNCAEVNEDGMKSELPIIMTKCHSKGDNQ</sequence>
<keyword evidence="2" id="KW-0430">Lectin</keyword>
<evidence type="ECO:0000313" key="6">
    <source>
        <dbReference type="EMBL" id="KFM75565.1"/>
    </source>
</evidence>
<dbReference type="Proteomes" id="UP000054359">
    <property type="component" value="Unassembled WGS sequence"/>
</dbReference>
<evidence type="ECO:0000256" key="2">
    <source>
        <dbReference type="ARBA" id="ARBA00022734"/>
    </source>
</evidence>
<proteinExistence type="predicted"/>
<evidence type="ECO:0000259" key="4">
    <source>
        <dbReference type="Pfam" id="PF00652"/>
    </source>
</evidence>